<name>A0A7S3L869_9STRA</name>
<evidence type="ECO:0000256" key="2">
    <source>
        <dbReference type="SAM" id="Phobius"/>
    </source>
</evidence>
<feature type="region of interest" description="Disordered" evidence="1">
    <location>
        <begin position="1"/>
        <end position="46"/>
    </location>
</feature>
<dbReference type="Pfam" id="PF10563">
    <property type="entry name" value="CA_like"/>
    <property type="match status" value="1"/>
</dbReference>
<keyword evidence="2" id="KW-0812">Transmembrane</keyword>
<organism evidence="3">
    <name type="scientific">Amphora coffeiformis</name>
    <dbReference type="NCBI Taxonomy" id="265554"/>
    <lineage>
        <taxon>Eukaryota</taxon>
        <taxon>Sar</taxon>
        <taxon>Stramenopiles</taxon>
        <taxon>Ochrophyta</taxon>
        <taxon>Bacillariophyta</taxon>
        <taxon>Bacillariophyceae</taxon>
        <taxon>Bacillariophycidae</taxon>
        <taxon>Thalassiophysales</taxon>
        <taxon>Catenulaceae</taxon>
        <taxon>Amphora</taxon>
    </lineage>
</organism>
<feature type="compositionally biased region" description="Basic and acidic residues" evidence="1">
    <location>
        <begin position="1"/>
        <end position="12"/>
    </location>
</feature>
<feature type="compositionally biased region" description="Basic residues" evidence="1">
    <location>
        <begin position="13"/>
        <end position="22"/>
    </location>
</feature>
<keyword evidence="2" id="KW-1133">Transmembrane helix</keyword>
<proteinExistence type="predicted"/>
<dbReference type="InterPro" id="IPR018883">
    <property type="entry name" value="Delta_CA"/>
</dbReference>
<feature type="transmembrane region" description="Helical" evidence="2">
    <location>
        <begin position="56"/>
        <end position="80"/>
    </location>
</feature>
<dbReference type="EMBL" id="HBIM01012308">
    <property type="protein sequence ID" value="CAE0412850.1"/>
    <property type="molecule type" value="Transcribed_RNA"/>
</dbReference>
<evidence type="ECO:0000256" key="1">
    <source>
        <dbReference type="SAM" id="MobiDB-lite"/>
    </source>
</evidence>
<gene>
    <name evidence="3" type="ORF">ACOF00016_LOCUS10110</name>
</gene>
<sequence length="455" mass="50728">MYPSSKYDDRHRDDRRHKHRSSGSKDSGSRDGERASTSKRTSAPAPVEAHFTHRNYMLWMLGFCVLVILAEVATIIELIVKLDDDNEKDCYYLPNTTIAALEQGNQGSLPVYHQPTQQPDPIIIHGEDYVVTEYITPTAKPPHGSNVCEGKNPGIPDVDCIVDSMANVGPQAGANVTKGYQGLMNVDYEPLLVPFYQNGLCPVNVHWHLGCEHLSVGEYDEHGIGPVAEVHEGEEGNTNAVEDTQVANTGHRKLSGGDDEVRPGFKCYLYDEHDAAFTTPYNWQHCHDMVVGETYEVHWPHSAAGACGTPNQYQSPFADGVFCRDNVLTDTTTQVGVQAQVFVVVNDEAYYYPDLFRGMIIDGTYGVDIAKYTGSTTGTTRDNKICSQYNPITWQVDRQCHLISASSFDKMCADMTAQRDDMSADMHPHGARELVVDELAANNQHRRRLRRHAYD</sequence>
<feature type="compositionally biased region" description="Basic and acidic residues" evidence="1">
    <location>
        <begin position="27"/>
        <end position="36"/>
    </location>
</feature>
<evidence type="ECO:0000313" key="3">
    <source>
        <dbReference type="EMBL" id="CAE0412850.1"/>
    </source>
</evidence>
<evidence type="ECO:0008006" key="4">
    <source>
        <dbReference type="Google" id="ProtNLM"/>
    </source>
</evidence>
<accession>A0A7S3L869</accession>
<reference evidence="3" key="1">
    <citation type="submission" date="2021-01" db="EMBL/GenBank/DDBJ databases">
        <authorList>
            <person name="Corre E."/>
            <person name="Pelletier E."/>
            <person name="Niang G."/>
            <person name="Scheremetjew M."/>
            <person name="Finn R."/>
            <person name="Kale V."/>
            <person name="Holt S."/>
            <person name="Cochrane G."/>
            <person name="Meng A."/>
            <person name="Brown T."/>
            <person name="Cohen L."/>
        </authorList>
    </citation>
    <scope>NUCLEOTIDE SEQUENCE</scope>
    <source>
        <strain evidence="3">CCMP127</strain>
    </source>
</reference>
<keyword evidence="2" id="KW-0472">Membrane</keyword>
<dbReference type="AlphaFoldDB" id="A0A7S3L869"/>
<protein>
    <recommendedName>
        <fullName evidence="4">Delta carbonic anhydrase</fullName>
    </recommendedName>
</protein>